<reference evidence="3 4" key="1">
    <citation type="submission" date="2023-10" db="EMBL/GenBank/DDBJ databases">
        <title>Chromosome-scale genome assembly provides insights into flower coloration mechanisms of Canna indica.</title>
        <authorList>
            <person name="Li C."/>
        </authorList>
    </citation>
    <scope>NUCLEOTIDE SEQUENCE [LARGE SCALE GENOMIC DNA]</scope>
    <source>
        <tissue evidence="3">Flower</tissue>
    </source>
</reference>
<protein>
    <recommendedName>
        <fullName evidence="2">DUF7733 domain-containing protein</fullName>
    </recommendedName>
</protein>
<feature type="transmembrane region" description="Helical" evidence="1">
    <location>
        <begin position="21"/>
        <end position="39"/>
    </location>
</feature>
<dbReference type="PANTHER" id="PTHR33829:SF1">
    <property type="entry name" value="TRANSMEMBRANE PROTEIN"/>
    <property type="match status" value="1"/>
</dbReference>
<feature type="transmembrane region" description="Helical" evidence="1">
    <location>
        <begin position="121"/>
        <end position="145"/>
    </location>
</feature>
<keyword evidence="1" id="KW-1133">Transmembrane helix</keyword>
<proteinExistence type="predicted"/>
<organism evidence="3 4">
    <name type="scientific">Canna indica</name>
    <name type="common">Indian-shot</name>
    <dbReference type="NCBI Taxonomy" id="4628"/>
    <lineage>
        <taxon>Eukaryota</taxon>
        <taxon>Viridiplantae</taxon>
        <taxon>Streptophyta</taxon>
        <taxon>Embryophyta</taxon>
        <taxon>Tracheophyta</taxon>
        <taxon>Spermatophyta</taxon>
        <taxon>Magnoliopsida</taxon>
        <taxon>Liliopsida</taxon>
        <taxon>Zingiberales</taxon>
        <taxon>Cannaceae</taxon>
        <taxon>Canna</taxon>
    </lineage>
</organism>
<evidence type="ECO:0000313" key="4">
    <source>
        <dbReference type="Proteomes" id="UP001327560"/>
    </source>
</evidence>
<feature type="transmembrane region" description="Helical" evidence="1">
    <location>
        <begin position="81"/>
        <end position="101"/>
    </location>
</feature>
<keyword evidence="1" id="KW-0812">Transmembrane</keyword>
<feature type="domain" description="DUF7733" evidence="2">
    <location>
        <begin position="20"/>
        <end position="213"/>
    </location>
</feature>
<dbReference type="Pfam" id="PF24867">
    <property type="entry name" value="DUF7733"/>
    <property type="match status" value="1"/>
</dbReference>
<keyword evidence="4" id="KW-1185">Reference proteome</keyword>
<sequence length="222" mass="23779">MFDGSDASRLPPSPRRRFLSFHQLNALAIAGALASAGMIPVADLAFVLFSFVYLHLLSAVAFPPLRPGSDPPVFGARNRLLAAYVSAGAVVGLLLPLAHILDGVLAGDKEGVEAAAPHVFLLTAQVFLEGVTFSGGFSLPVRAFVPIFYNTKRLFTIINWVASEVGKAEGAHGAARRVLAGRALAVANLGFWAFNLFGFLLPIYLPRAFKRYYSGYNNNTIS</sequence>
<feature type="transmembrane region" description="Helical" evidence="1">
    <location>
        <begin position="183"/>
        <end position="205"/>
    </location>
</feature>
<keyword evidence="1" id="KW-0472">Membrane</keyword>
<name>A0AAQ3KF00_9LILI</name>
<dbReference type="InterPro" id="IPR056635">
    <property type="entry name" value="DUF7733"/>
</dbReference>
<gene>
    <name evidence="3" type="ORF">Cni_G14812</name>
</gene>
<evidence type="ECO:0000259" key="2">
    <source>
        <dbReference type="Pfam" id="PF24867"/>
    </source>
</evidence>
<accession>A0AAQ3KF00</accession>
<dbReference type="Proteomes" id="UP001327560">
    <property type="component" value="Chromosome 4"/>
</dbReference>
<dbReference type="EMBL" id="CP136893">
    <property type="protein sequence ID" value="WOL06080.1"/>
    <property type="molecule type" value="Genomic_DNA"/>
</dbReference>
<evidence type="ECO:0000256" key="1">
    <source>
        <dbReference type="SAM" id="Phobius"/>
    </source>
</evidence>
<dbReference type="PANTHER" id="PTHR33829">
    <property type="entry name" value="OSJNBA0044M19.10 PROTEIN"/>
    <property type="match status" value="1"/>
</dbReference>
<evidence type="ECO:0000313" key="3">
    <source>
        <dbReference type="EMBL" id="WOL06080.1"/>
    </source>
</evidence>
<dbReference type="AlphaFoldDB" id="A0AAQ3KF00"/>